<dbReference type="AlphaFoldDB" id="A0ABD5YFQ6"/>
<protein>
    <submittedName>
        <fullName evidence="1">Uncharacterized protein</fullName>
    </submittedName>
</protein>
<dbReference type="EMBL" id="JBHSZZ010000057">
    <property type="protein sequence ID" value="MFC7187732.1"/>
    <property type="molecule type" value="Genomic_DNA"/>
</dbReference>
<organism evidence="1 2">
    <name type="scientific">Halorubrum yunnanense</name>
    <dbReference type="NCBI Taxonomy" id="1526162"/>
    <lineage>
        <taxon>Archaea</taxon>
        <taxon>Methanobacteriati</taxon>
        <taxon>Methanobacteriota</taxon>
        <taxon>Stenosarchaea group</taxon>
        <taxon>Halobacteria</taxon>
        <taxon>Halobacteriales</taxon>
        <taxon>Haloferacaceae</taxon>
        <taxon>Halorubrum</taxon>
    </lineage>
</organism>
<proteinExistence type="predicted"/>
<evidence type="ECO:0000313" key="2">
    <source>
        <dbReference type="Proteomes" id="UP001596390"/>
    </source>
</evidence>
<dbReference type="InterPro" id="IPR055951">
    <property type="entry name" value="DUF7529"/>
</dbReference>
<dbReference type="RefSeq" id="WP_267665202.1">
    <property type="nucleotide sequence ID" value="NZ_JAODIX010000057.1"/>
</dbReference>
<name>A0ABD5YFQ6_9EURY</name>
<dbReference type="Proteomes" id="UP001596390">
    <property type="component" value="Unassembled WGS sequence"/>
</dbReference>
<evidence type="ECO:0000313" key="1">
    <source>
        <dbReference type="EMBL" id="MFC7187732.1"/>
    </source>
</evidence>
<accession>A0ABD5YFQ6</accession>
<reference evidence="1 2" key="1">
    <citation type="journal article" date="2019" name="Int. J. Syst. Evol. Microbiol.">
        <title>The Global Catalogue of Microorganisms (GCM) 10K type strain sequencing project: providing services to taxonomists for standard genome sequencing and annotation.</title>
        <authorList>
            <consortium name="The Broad Institute Genomics Platform"/>
            <consortium name="The Broad Institute Genome Sequencing Center for Infectious Disease"/>
            <person name="Wu L."/>
            <person name="Ma J."/>
        </authorList>
    </citation>
    <scope>NUCLEOTIDE SEQUENCE [LARGE SCALE GENOMIC DNA]</scope>
    <source>
        <strain evidence="1 2">Q85</strain>
    </source>
</reference>
<comment type="caution">
    <text evidence="1">The sequence shown here is derived from an EMBL/GenBank/DDBJ whole genome shotgun (WGS) entry which is preliminary data.</text>
</comment>
<sequence>MSAETPLTAAWNRLRETVTSVAAEHRTDGRTVVEAYADHGAVRSATGEPLTFVFTVPGDATTALRRAVAPTEVRRTEVRYVDIDGYRLYVLEIHQADDSPVALVAGGIRQRSLREQADTAGRARTVVRSLDDTVALELRHDTRTPFLTELK</sequence>
<dbReference type="Pfam" id="PF24373">
    <property type="entry name" value="DUF7529"/>
    <property type="match status" value="1"/>
</dbReference>
<gene>
    <name evidence="1" type="ORF">ACFQMK_12750</name>
</gene>
<keyword evidence="2" id="KW-1185">Reference proteome</keyword>